<protein>
    <submittedName>
        <fullName evidence="8">Putative membrane protein</fullName>
    </submittedName>
</protein>
<keyword evidence="5 7" id="KW-1133">Transmembrane helix</keyword>
<evidence type="ECO:0000256" key="3">
    <source>
        <dbReference type="ARBA" id="ARBA00022475"/>
    </source>
</evidence>
<feature type="transmembrane region" description="Helical" evidence="7">
    <location>
        <begin position="290"/>
        <end position="309"/>
    </location>
</feature>
<proteinExistence type="inferred from homology"/>
<keyword evidence="4 7" id="KW-0812">Transmembrane</keyword>
<feature type="transmembrane region" description="Helical" evidence="7">
    <location>
        <begin position="53"/>
        <end position="75"/>
    </location>
</feature>
<feature type="transmembrane region" description="Helical" evidence="7">
    <location>
        <begin position="146"/>
        <end position="168"/>
    </location>
</feature>
<evidence type="ECO:0000256" key="1">
    <source>
        <dbReference type="ARBA" id="ARBA00004651"/>
    </source>
</evidence>
<evidence type="ECO:0000256" key="7">
    <source>
        <dbReference type="SAM" id="Phobius"/>
    </source>
</evidence>
<feature type="transmembrane region" description="Helical" evidence="7">
    <location>
        <begin position="432"/>
        <end position="451"/>
    </location>
</feature>
<dbReference type="GO" id="GO:0005886">
    <property type="term" value="C:plasma membrane"/>
    <property type="evidence" value="ECO:0007669"/>
    <property type="project" value="UniProtKB-SubCell"/>
</dbReference>
<organism evidence="8 9">
    <name type="scientific">Salmonella enterica I</name>
    <dbReference type="NCBI Taxonomy" id="59201"/>
    <lineage>
        <taxon>Bacteria</taxon>
        <taxon>Pseudomonadati</taxon>
        <taxon>Pseudomonadota</taxon>
        <taxon>Gammaproteobacteria</taxon>
        <taxon>Enterobacterales</taxon>
        <taxon>Enterobacteriaceae</taxon>
        <taxon>Salmonella</taxon>
    </lineage>
</organism>
<sequence length="486" mass="55265">MRDDEIMESHANTSFLTRLGWSAEFSIEKGCEKNVEYERVMNRIIRMLGVDKAIRYVIFGKIISVLTGLLLIMLISHHLSKDAQGYYYTFNSVVALQIIFELGLSTVIIQFASHEMSALKYDYSERDIIGESKNKQRYLSLFRLAIKWYAVIALLIILIVGPIGYVFFTQKEGLGVPWQGAWLLLTIVTAFNIFLVSVLSVAEGSGLITDVNKMRMYQSLLAGILAVSLLISGFGLYATSAIAISGTIIFSIFSYKYFKKIFLQSLKHKNKYTEGGISWVNEIFPMQWRIALSWMSGYFIYFVMTPIAFKYFGAIYAGQLGMSLTLCNMVMATGLAWISTKYPKWGVMVSNKQLAELSKSFKSAVMQSSFFVLTGLTGVYISLWLLKLSGSNIGERFLGLQDFFFLSLAIIGNHIVACFATYIRAHKTEKMTLASCIMALLTITTMLFVAYLEYSRFYMLMYAALTWLYFVPQTYIIFKRFKSSYE</sequence>
<feature type="transmembrane region" description="Helical" evidence="7">
    <location>
        <begin position="457"/>
        <end position="478"/>
    </location>
</feature>
<feature type="transmembrane region" description="Helical" evidence="7">
    <location>
        <begin position="87"/>
        <end position="112"/>
    </location>
</feature>
<feature type="transmembrane region" description="Helical" evidence="7">
    <location>
        <begin position="361"/>
        <end position="383"/>
    </location>
</feature>
<dbReference type="Proteomes" id="UP000282086">
    <property type="component" value="Chromosome"/>
</dbReference>
<comment type="similarity">
    <text evidence="2">Belongs to the polysaccharide synthase family.</text>
</comment>
<reference evidence="8 9" key="1">
    <citation type="submission" date="2018-12" db="EMBL/GenBank/DDBJ databases">
        <authorList>
            <consortium name="Pathogen Informatics"/>
        </authorList>
    </citation>
    <scope>NUCLEOTIDE SEQUENCE [LARGE SCALE GENOMIC DNA]</scope>
    <source>
        <strain evidence="8 9">NCTC129</strain>
    </source>
</reference>
<evidence type="ECO:0000256" key="2">
    <source>
        <dbReference type="ARBA" id="ARBA00007430"/>
    </source>
</evidence>
<feature type="transmembrane region" description="Helical" evidence="7">
    <location>
        <begin position="403"/>
        <end position="425"/>
    </location>
</feature>
<evidence type="ECO:0000256" key="4">
    <source>
        <dbReference type="ARBA" id="ARBA00022692"/>
    </source>
</evidence>
<keyword evidence="6 7" id="KW-0472">Membrane</keyword>
<feature type="transmembrane region" description="Helical" evidence="7">
    <location>
        <begin position="180"/>
        <end position="202"/>
    </location>
</feature>
<feature type="transmembrane region" description="Helical" evidence="7">
    <location>
        <begin position="315"/>
        <end position="340"/>
    </location>
</feature>
<dbReference type="PANTHER" id="PTHR30250:SF10">
    <property type="entry name" value="LIPOPOLYSACCHARIDE BIOSYNTHESIS PROTEIN WZXC"/>
    <property type="match status" value="1"/>
</dbReference>
<dbReference type="AlphaFoldDB" id="A0A447N844"/>
<name>A0A447N844_SALET</name>
<feature type="transmembrane region" description="Helical" evidence="7">
    <location>
        <begin position="214"/>
        <end position="231"/>
    </location>
</feature>
<evidence type="ECO:0000313" key="8">
    <source>
        <dbReference type="EMBL" id="VDZ99466.1"/>
    </source>
</evidence>
<evidence type="ECO:0000256" key="6">
    <source>
        <dbReference type="ARBA" id="ARBA00023136"/>
    </source>
</evidence>
<accession>A0A447N844</accession>
<feature type="transmembrane region" description="Helical" evidence="7">
    <location>
        <begin position="237"/>
        <end position="258"/>
    </location>
</feature>
<dbReference type="PANTHER" id="PTHR30250">
    <property type="entry name" value="PST FAMILY PREDICTED COLANIC ACID TRANSPORTER"/>
    <property type="match status" value="1"/>
</dbReference>
<keyword evidence="3" id="KW-1003">Cell membrane</keyword>
<evidence type="ECO:0000313" key="9">
    <source>
        <dbReference type="Proteomes" id="UP000282086"/>
    </source>
</evidence>
<dbReference type="InterPro" id="IPR050833">
    <property type="entry name" value="Poly_Biosynth_Transport"/>
</dbReference>
<gene>
    <name evidence="8" type="primary">SBOV21531</name>
    <name evidence="8" type="ORF">NCTC129_05778</name>
</gene>
<dbReference type="EMBL" id="LR134140">
    <property type="protein sequence ID" value="VDZ99466.1"/>
    <property type="molecule type" value="Genomic_DNA"/>
</dbReference>
<comment type="subcellular location">
    <subcellularLocation>
        <location evidence="1">Cell membrane</location>
        <topology evidence="1">Multi-pass membrane protein</topology>
    </subcellularLocation>
</comment>
<evidence type="ECO:0000256" key="5">
    <source>
        <dbReference type="ARBA" id="ARBA00022989"/>
    </source>
</evidence>